<protein>
    <submittedName>
        <fullName evidence="8">Nucleoside diphosphate kinase-like 5-like protein</fullName>
    </submittedName>
</protein>
<dbReference type="InterPro" id="IPR036850">
    <property type="entry name" value="NDK-like_dom_sf"/>
</dbReference>
<sequence>MRRAARKPVPPQAATAIRRLNECADCDAALSALSALDAAELTLTYGPNAINVAMRCCASRLEVAETLFANLDGLADIASFEIIASARLQHGALEGAASAAAAGLACVERQPSVRCGVKLARTVRRVLDECSRACVPAREARERWRLLDERGLLPPGFHWRGGTGAGGMAAAGIDGDAAVRGGAMVHLRLERTLAVLKPDAVRGGLADEIAHVIVESGFEVLARRRWRMSEAEAAAFLATSWGAAKRGDVRRRFFTSMVDFYSSGEVEALLLERAGAVGAWRALLGPGDPAQGRLTAPHSIRARYGSNKQANAAHGADAHNVEREVHACSGLIAVHGQAMAWVMFLASDAHRTAAVEIFPQGLVNSIYEMASQALGVRYESLRAPASPGCGGGARESRLNCNVTVDVGTVLEVVRRAAEYTRTGGAG</sequence>
<dbReference type="InterPro" id="IPR034907">
    <property type="entry name" value="NDK-like_dom"/>
</dbReference>
<dbReference type="Gene3D" id="3.30.70.141">
    <property type="entry name" value="Nucleoside diphosphate kinase-like domain"/>
    <property type="match status" value="1"/>
</dbReference>
<feature type="domain" description="Nucleoside diphosphate kinase-like" evidence="7">
    <location>
        <begin position="189"/>
        <end position="327"/>
    </location>
</feature>
<dbReference type="PANTHER" id="PTHR46161">
    <property type="entry name" value="NUCLEOSIDE DIPHOSPHATE KINASE"/>
    <property type="match status" value="1"/>
</dbReference>
<comment type="caution">
    <text evidence="6">Lacks conserved residue(s) required for the propagation of feature annotation.</text>
</comment>
<evidence type="ECO:0000256" key="4">
    <source>
        <dbReference type="ARBA" id="ARBA00022777"/>
    </source>
</evidence>
<keyword evidence="4 8" id="KW-0418">Kinase</keyword>
<evidence type="ECO:0000256" key="2">
    <source>
        <dbReference type="ARBA" id="ARBA00022679"/>
    </source>
</evidence>
<evidence type="ECO:0000256" key="5">
    <source>
        <dbReference type="ARBA" id="ARBA00022840"/>
    </source>
</evidence>
<evidence type="ECO:0000259" key="7">
    <source>
        <dbReference type="SMART" id="SM00562"/>
    </source>
</evidence>
<proteinExistence type="inferred from homology"/>
<accession>A0A0M0K2M3</accession>
<gene>
    <name evidence="8" type="ORF">Ctob_008898</name>
</gene>
<evidence type="ECO:0000256" key="1">
    <source>
        <dbReference type="ARBA" id="ARBA00008142"/>
    </source>
</evidence>
<dbReference type="AlphaFoldDB" id="A0A0M0K2M3"/>
<comment type="caution">
    <text evidence="8">The sequence shown here is derived from an EMBL/GenBank/DDBJ whole genome shotgun (WGS) entry which is preliminary data.</text>
</comment>
<keyword evidence="9" id="KW-1185">Reference proteome</keyword>
<name>A0A0M0K2M3_9EUKA</name>
<comment type="similarity">
    <text evidence="1 6">Belongs to the NDK family.</text>
</comment>
<dbReference type="Pfam" id="PF00334">
    <property type="entry name" value="NDK"/>
    <property type="match status" value="1"/>
</dbReference>
<dbReference type="SMART" id="SM00562">
    <property type="entry name" value="NDK"/>
    <property type="match status" value="1"/>
</dbReference>
<dbReference type="SUPFAM" id="SSF54919">
    <property type="entry name" value="Nucleoside diphosphate kinase, NDK"/>
    <property type="match status" value="1"/>
</dbReference>
<keyword evidence="2" id="KW-0808">Transferase</keyword>
<dbReference type="GO" id="GO:0016301">
    <property type="term" value="F:kinase activity"/>
    <property type="evidence" value="ECO:0007669"/>
    <property type="project" value="UniProtKB-KW"/>
</dbReference>
<organism evidence="8 9">
    <name type="scientific">Chrysochromulina tobinii</name>
    <dbReference type="NCBI Taxonomy" id="1460289"/>
    <lineage>
        <taxon>Eukaryota</taxon>
        <taxon>Haptista</taxon>
        <taxon>Haptophyta</taxon>
        <taxon>Prymnesiophyceae</taxon>
        <taxon>Prymnesiales</taxon>
        <taxon>Chrysochromulinaceae</taxon>
        <taxon>Chrysochromulina</taxon>
    </lineage>
</organism>
<dbReference type="OrthoDB" id="2162449at2759"/>
<evidence type="ECO:0000313" key="9">
    <source>
        <dbReference type="Proteomes" id="UP000037460"/>
    </source>
</evidence>
<dbReference type="Proteomes" id="UP000037460">
    <property type="component" value="Unassembled WGS sequence"/>
</dbReference>
<evidence type="ECO:0000256" key="6">
    <source>
        <dbReference type="PROSITE-ProRule" id="PRU00706"/>
    </source>
</evidence>
<evidence type="ECO:0000313" key="8">
    <source>
        <dbReference type="EMBL" id="KOO33055.1"/>
    </source>
</evidence>
<dbReference type="EMBL" id="JWZX01001612">
    <property type="protein sequence ID" value="KOO33055.1"/>
    <property type="molecule type" value="Genomic_DNA"/>
</dbReference>
<dbReference type="GO" id="GO:0005524">
    <property type="term" value="F:ATP binding"/>
    <property type="evidence" value="ECO:0007669"/>
    <property type="project" value="UniProtKB-KW"/>
</dbReference>
<dbReference type="PROSITE" id="PS51374">
    <property type="entry name" value="NDPK_LIKE"/>
    <property type="match status" value="1"/>
</dbReference>
<reference evidence="9" key="1">
    <citation type="journal article" date="2015" name="PLoS Genet.">
        <title>Genome Sequence and Transcriptome Analyses of Chrysochromulina tobin: Metabolic Tools for Enhanced Algal Fitness in the Prominent Order Prymnesiales (Haptophyceae).</title>
        <authorList>
            <person name="Hovde B.T."/>
            <person name="Deodato C.R."/>
            <person name="Hunsperger H.M."/>
            <person name="Ryken S.A."/>
            <person name="Yost W."/>
            <person name="Jha R.K."/>
            <person name="Patterson J."/>
            <person name="Monnat R.J. Jr."/>
            <person name="Barlow S.B."/>
            <person name="Starkenburg S.R."/>
            <person name="Cattolico R.A."/>
        </authorList>
    </citation>
    <scope>NUCLEOTIDE SEQUENCE</scope>
    <source>
        <strain evidence="9">CCMP291</strain>
    </source>
</reference>
<keyword evidence="5" id="KW-0067">ATP-binding</keyword>
<evidence type="ECO:0000256" key="3">
    <source>
        <dbReference type="ARBA" id="ARBA00022741"/>
    </source>
</evidence>
<dbReference type="PANTHER" id="PTHR46161:SF3">
    <property type="entry name" value="NUCLEOSIDE DIPHOSPHATE KINASE DDB_G0292928-RELATED"/>
    <property type="match status" value="1"/>
</dbReference>
<keyword evidence="3" id="KW-0547">Nucleotide-binding</keyword>